<evidence type="ECO:0000313" key="2">
    <source>
        <dbReference type="Proteomes" id="UP000800200"/>
    </source>
</evidence>
<dbReference type="AlphaFoldDB" id="A0A6A6DC78"/>
<accession>A0A6A6DC78</accession>
<sequence length="55" mass="6285">MSRNTGSSALRWRNDLGIAFVLEQNSSRRFKIFELKWTSWIMLATTPTAARPSAI</sequence>
<dbReference type="EMBL" id="ML994719">
    <property type="protein sequence ID" value="KAF2175962.1"/>
    <property type="molecule type" value="Genomic_DNA"/>
</dbReference>
<reference evidence="1" key="1">
    <citation type="journal article" date="2020" name="Stud. Mycol.">
        <title>101 Dothideomycetes genomes: a test case for predicting lifestyles and emergence of pathogens.</title>
        <authorList>
            <person name="Haridas S."/>
            <person name="Albert R."/>
            <person name="Binder M."/>
            <person name="Bloem J."/>
            <person name="Labutti K."/>
            <person name="Salamov A."/>
            <person name="Andreopoulos B."/>
            <person name="Baker S."/>
            <person name="Barry K."/>
            <person name="Bills G."/>
            <person name="Bluhm B."/>
            <person name="Cannon C."/>
            <person name="Castanera R."/>
            <person name="Culley D."/>
            <person name="Daum C."/>
            <person name="Ezra D."/>
            <person name="Gonzalez J."/>
            <person name="Henrissat B."/>
            <person name="Kuo A."/>
            <person name="Liang C."/>
            <person name="Lipzen A."/>
            <person name="Lutzoni F."/>
            <person name="Magnuson J."/>
            <person name="Mondo S."/>
            <person name="Nolan M."/>
            <person name="Ohm R."/>
            <person name="Pangilinan J."/>
            <person name="Park H.-J."/>
            <person name="Ramirez L."/>
            <person name="Alfaro M."/>
            <person name="Sun H."/>
            <person name="Tritt A."/>
            <person name="Yoshinaga Y."/>
            <person name="Zwiers L.-H."/>
            <person name="Turgeon B."/>
            <person name="Goodwin S."/>
            <person name="Spatafora J."/>
            <person name="Crous P."/>
            <person name="Grigoriev I."/>
        </authorList>
    </citation>
    <scope>NUCLEOTIDE SEQUENCE</scope>
    <source>
        <strain evidence="1">CBS 207.26</strain>
    </source>
</reference>
<organism evidence="1 2">
    <name type="scientific">Zopfia rhizophila CBS 207.26</name>
    <dbReference type="NCBI Taxonomy" id="1314779"/>
    <lineage>
        <taxon>Eukaryota</taxon>
        <taxon>Fungi</taxon>
        <taxon>Dikarya</taxon>
        <taxon>Ascomycota</taxon>
        <taxon>Pezizomycotina</taxon>
        <taxon>Dothideomycetes</taxon>
        <taxon>Dothideomycetes incertae sedis</taxon>
        <taxon>Zopfiaceae</taxon>
        <taxon>Zopfia</taxon>
    </lineage>
</organism>
<protein>
    <submittedName>
        <fullName evidence="1">Uncharacterized protein</fullName>
    </submittedName>
</protein>
<name>A0A6A6DC78_9PEZI</name>
<gene>
    <name evidence="1" type="ORF">K469DRAFT_701281</name>
</gene>
<keyword evidence="2" id="KW-1185">Reference proteome</keyword>
<evidence type="ECO:0000313" key="1">
    <source>
        <dbReference type="EMBL" id="KAF2175962.1"/>
    </source>
</evidence>
<proteinExistence type="predicted"/>
<dbReference type="Proteomes" id="UP000800200">
    <property type="component" value="Unassembled WGS sequence"/>
</dbReference>